<protein>
    <submittedName>
        <fullName evidence="1">Uncharacterized protein</fullName>
    </submittedName>
</protein>
<sequence length="17" mass="2171">MWFYGMYCLRLMGSWII</sequence>
<evidence type="ECO:0000313" key="1">
    <source>
        <dbReference type="EMBL" id="MBX72116.1"/>
    </source>
</evidence>
<organism evidence="1">
    <name type="scientific">Rhizophora mucronata</name>
    <name type="common">Asiatic mangrove</name>
    <dbReference type="NCBI Taxonomy" id="61149"/>
    <lineage>
        <taxon>Eukaryota</taxon>
        <taxon>Viridiplantae</taxon>
        <taxon>Streptophyta</taxon>
        <taxon>Embryophyta</taxon>
        <taxon>Tracheophyta</taxon>
        <taxon>Spermatophyta</taxon>
        <taxon>Magnoliopsida</taxon>
        <taxon>eudicotyledons</taxon>
        <taxon>Gunneridae</taxon>
        <taxon>Pentapetalae</taxon>
        <taxon>rosids</taxon>
        <taxon>fabids</taxon>
        <taxon>Malpighiales</taxon>
        <taxon>Rhizophoraceae</taxon>
        <taxon>Rhizophora</taxon>
    </lineage>
</organism>
<dbReference type="EMBL" id="GGEC01091632">
    <property type="protein sequence ID" value="MBX72116.1"/>
    <property type="molecule type" value="Transcribed_RNA"/>
</dbReference>
<dbReference type="AlphaFoldDB" id="A0A2P2QYL7"/>
<proteinExistence type="predicted"/>
<name>A0A2P2QYL7_RHIMU</name>
<accession>A0A2P2QYL7</accession>
<reference evidence="1" key="1">
    <citation type="submission" date="2018-02" db="EMBL/GenBank/DDBJ databases">
        <title>Rhizophora mucronata_Transcriptome.</title>
        <authorList>
            <person name="Meera S.P."/>
            <person name="Sreeshan A."/>
            <person name="Augustine A."/>
        </authorList>
    </citation>
    <scope>NUCLEOTIDE SEQUENCE</scope>
    <source>
        <tissue evidence="1">Leaf</tissue>
    </source>
</reference>